<dbReference type="InterPro" id="IPR026017">
    <property type="entry name" value="Lumazine-bd_dom"/>
</dbReference>
<evidence type="ECO:0000256" key="5">
    <source>
        <dbReference type="ARBA" id="ARBA00012827"/>
    </source>
</evidence>
<evidence type="ECO:0000313" key="13">
    <source>
        <dbReference type="EMBL" id="MBR7798089.1"/>
    </source>
</evidence>
<dbReference type="InterPro" id="IPR017938">
    <property type="entry name" value="Riboflavin_synthase-like_b-brl"/>
</dbReference>
<dbReference type="PANTHER" id="PTHR21098:SF12">
    <property type="entry name" value="RIBOFLAVIN SYNTHASE"/>
    <property type="match status" value="1"/>
</dbReference>
<evidence type="ECO:0000256" key="9">
    <source>
        <dbReference type="ARBA" id="ARBA00022737"/>
    </source>
</evidence>
<dbReference type="NCBIfam" id="NF009566">
    <property type="entry name" value="PRK13020.1"/>
    <property type="match status" value="1"/>
</dbReference>
<keyword evidence="7" id="KW-0686">Riboflavin biosynthesis</keyword>
<sequence>MFTGIIEEKGVIRSIKQPSKQAIFLTITAKKVIMDMHVGDSVAVNGTCLTVAAFDDIGFSAEVMPETMKATSLKELTKGSEVNLERAMGVNSRFGGHFVSGHVDGTGTIIQKYQKENAIYYDIEVDKELERYLLKKGSIAVDGVSLTLFQVRGNVFTISLIPHTASVTILGDKGKGSLVNIECDMLVKHVEQLLSHSTDSRKLDHNFLKQKGII</sequence>
<dbReference type="RefSeq" id="WP_026682778.1">
    <property type="nucleotide sequence ID" value="NZ_CP115959.1"/>
</dbReference>
<evidence type="ECO:0000313" key="14">
    <source>
        <dbReference type="Proteomes" id="UP000675284"/>
    </source>
</evidence>
<dbReference type="InterPro" id="IPR023366">
    <property type="entry name" value="ATP_synth_asu-like_sf"/>
</dbReference>
<dbReference type="PANTHER" id="PTHR21098">
    <property type="entry name" value="RIBOFLAVIN SYNTHASE ALPHA CHAIN"/>
    <property type="match status" value="1"/>
</dbReference>
<dbReference type="PIRSF" id="PIRSF000498">
    <property type="entry name" value="Riboflavin_syn_A"/>
    <property type="match status" value="1"/>
</dbReference>
<dbReference type="InterPro" id="IPR001783">
    <property type="entry name" value="Lumazine-bd"/>
</dbReference>
<comment type="function">
    <text evidence="2">Catalyzes the dismutation of two molecules of 6,7-dimethyl-8-ribityllumazine, resulting in the formation of riboflavin and 5-amino-6-(D-ribitylamino)uracil.</text>
</comment>
<dbReference type="NCBIfam" id="TIGR00187">
    <property type="entry name" value="ribE"/>
    <property type="match status" value="1"/>
</dbReference>
<dbReference type="AlphaFoldDB" id="A0A941DZU3"/>
<dbReference type="FunFam" id="2.40.30.20:FF:000003">
    <property type="entry name" value="Riboflavin synthase, alpha subunit"/>
    <property type="match status" value="1"/>
</dbReference>
<reference evidence="13" key="1">
    <citation type="submission" date="2021-04" db="EMBL/GenBank/DDBJ databases">
        <title>Isolation and polyphasic classification of algal microorganism.</title>
        <authorList>
            <person name="Wang S."/>
        </authorList>
    </citation>
    <scope>NUCLEOTIDE SEQUENCE</scope>
    <source>
        <strain evidence="13">720a</strain>
    </source>
</reference>
<dbReference type="SUPFAM" id="SSF63380">
    <property type="entry name" value="Riboflavin synthase domain-like"/>
    <property type="match status" value="2"/>
</dbReference>
<name>A0A941DZU3_9BACI</name>
<dbReference type="GO" id="GO:0009231">
    <property type="term" value="P:riboflavin biosynthetic process"/>
    <property type="evidence" value="ECO:0007669"/>
    <property type="project" value="UniProtKB-KW"/>
</dbReference>
<feature type="repeat" description="Lumazine-binding" evidence="11">
    <location>
        <begin position="1"/>
        <end position="97"/>
    </location>
</feature>
<evidence type="ECO:0000256" key="7">
    <source>
        <dbReference type="ARBA" id="ARBA00022619"/>
    </source>
</evidence>
<organism evidence="13 14">
    <name type="scientific">Virgibacillus salarius</name>
    <dbReference type="NCBI Taxonomy" id="447199"/>
    <lineage>
        <taxon>Bacteria</taxon>
        <taxon>Bacillati</taxon>
        <taxon>Bacillota</taxon>
        <taxon>Bacilli</taxon>
        <taxon>Bacillales</taxon>
        <taxon>Bacillaceae</taxon>
        <taxon>Virgibacillus</taxon>
    </lineage>
</organism>
<keyword evidence="9" id="KW-0677">Repeat</keyword>
<dbReference type="PROSITE" id="PS51177">
    <property type="entry name" value="LUMAZINE_BIND"/>
    <property type="match status" value="2"/>
</dbReference>
<feature type="domain" description="Lumazine-binding" evidence="12">
    <location>
        <begin position="1"/>
        <end position="97"/>
    </location>
</feature>
<dbReference type="NCBIfam" id="NF006767">
    <property type="entry name" value="PRK09289.1"/>
    <property type="match status" value="1"/>
</dbReference>
<evidence type="ECO:0000256" key="11">
    <source>
        <dbReference type="PROSITE-ProRule" id="PRU00524"/>
    </source>
</evidence>
<evidence type="ECO:0000256" key="1">
    <source>
        <dbReference type="ARBA" id="ARBA00000968"/>
    </source>
</evidence>
<evidence type="ECO:0000256" key="4">
    <source>
        <dbReference type="ARBA" id="ARBA00011233"/>
    </source>
</evidence>
<keyword evidence="14" id="KW-1185">Reference proteome</keyword>
<dbReference type="EMBL" id="JAGSOT010000087">
    <property type="protein sequence ID" value="MBR7798089.1"/>
    <property type="molecule type" value="Genomic_DNA"/>
</dbReference>
<evidence type="ECO:0000256" key="10">
    <source>
        <dbReference type="NCBIfam" id="TIGR00187"/>
    </source>
</evidence>
<feature type="domain" description="Lumazine-binding" evidence="12">
    <location>
        <begin position="98"/>
        <end position="194"/>
    </location>
</feature>
<evidence type="ECO:0000256" key="2">
    <source>
        <dbReference type="ARBA" id="ARBA00002803"/>
    </source>
</evidence>
<comment type="catalytic activity">
    <reaction evidence="1">
        <text>2 6,7-dimethyl-8-(1-D-ribityl)lumazine + H(+) = 5-amino-6-(D-ribitylamino)uracil + riboflavin</text>
        <dbReference type="Rhea" id="RHEA:20772"/>
        <dbReference type="ChEBI" id="CHEBI:15378"/>
        <dbReference type="ChEBI" id="CHEBI:15934"/>
        <dbReference type="ChEBI" id="CHEBI:57986"/>
        <dbReference type="ChEBI" id="CHEBI:58201"/>
        <dbReference type="EC" id="2.5.1.9"/>
    </reaction>
</comment>
<comment type="caution">
    <text evidence="13">The sequence shown here is derived from an EMBL/GenBank/DDBJ whole genome shotgun (WGS) entry which is preliminary data.</text>
</comment>
<keyword evidence="8 13" id="KW-0808">Transferase</keyword>
<feature type="repeat" description="Lumazine-binding" evidence="11">
    <location>
        <begin position="98"/>
        <end position="194"/>
    </location>
</feature>
<comment type="pathway">
    <text evidence="3">Cofactor biosynthesis; riboflavin biosynthesis; riboflavin from 2-hydroxy-3-oxobutyl phosphate and 5-amino-6-(D-ribitylamino)uracil: step 2/2.</text>
</comment>
<dbReference type="Pfam" id="PF00677">
    <property type="entry name" value="Lum_binding"/>
    <property type="match status" value="2"/>
</dbReference>
<gene>
    <name evidence="13" type="primary">ribE</name>
    <name evidence="13" type="ORF">KCX74_18885</name>
</gene>
<evidence type="ECO:0000256" key="3">
    <source>
        <dbReference type="ARBA" id="ARBA00004887"/>
    </source>
</evidence>
<dbReference type="EC" id="2.5.1.9" evidence="5 10"/>
<proteinExistence type="predicted"/>
<protein>
    <recommendedName>
        <fullName evidence="6 10">Riboflavin synthase</fullName>
        <ecNumber evidence="5 10">2.5.1.9</ecNumber>
    </recommendedName>
</protein>
<evidence type="ECO:0000259" key="12">
    <source>
        <dbReference type="PROSITE" id="PS51177"/>
    </source>
</evidence>
<comment type="subunit">
    <text evidence="4">Homotrimer.</text>
</comment>
<dbReference type="Gene3D" id="2.40.30.20">
    <property type="match status" value="2"/>
</dbReference>
<dbReference type="GO" id="GO:0004746">
    <property type="term" value="F:riboflavin synthase activity"/>
    <property type="evidence" value="ECO:0007669"/>
    <property type="project" value="UniProtKB-UniRule"/>
</dbReference>
<dbReference type="CDD" id="cd00402">
    <property type="entry name" value="Riboflavin_synthase_like"/>
    <property type="match status" value="1"/>
</dbReference>
<dbReference type="Proteomes" id="UP000675284">
    <property type="component" value="Unassembled WGS sequence"/>
</dbReference>
<dbReference type="FunFam" id="2.40.30.20:FF:000004">
    <property type="entry name" value="Riboflavin synthase, alpha subunit"/>
    <property type="match status" value="1"/>
</dbReference>
<evidence type="ECO:0000256" key="8">
    <source>
        <dbReference type="ARBA" id="ARBA00022679"/>
    </source>
</evidence>
<accession>A0A941DZU3</accession>
<evidence type="ECO:0000256" key="6">
    <source>
        <dbReference type="ARBA" id="ARBA00013950"/>
    </source>
</evidence>